<dbReference type="GO" id="GO:0006384">
    <property type="term" value="P:transcription initiation at RNA polymerase III promoter"/>
    <property type="evidence" value="ECO:0007669"/>
    <property type="project" value="InterPro"/>
</dbReference>
<evidence type="ECO:0000259" key="7">
    <source>
        <dbReference type="Pfam" id="PF04182"/>
    </source>
</evidence>
<dbReference type="PANTHER" id="PTHR15180:SF1">
    <property type="entry name" value="GENERAL TRANSCRIPTION FACTOR 3C POLYPEPTIDE 1"/>
    <property type="match status" value="1"/>
</dbReference>
<dbReference type="Pfam" id="PF24101">
    <property type="entry name" value="WHD_GTF3C1"/>
    <property type="match status" value="1"/>
</dbReference>
<keyword evidence="3" id="KW-0238">DNA-binding</keyword>
<dbReference type="PANTHER" id="PTHR15180">
    <property type="entry name" value="GENERAL TRANSCRIPTION FACTOR 3C POLYPEPTIDE 1"/>
    <property type="match status" value="1"/>
</dbReference>
<keyword evidence="2" id="KW-0597">Phosphoprotein</keyword>
<evidence type="ECO:0000256" key="4">
    <source>
        <dbReference type="ARBA" id="ARBA00023163"/>
    </source>
</evidence>
<feature type="domain" description="DUF7647" evidence="13">
    <location>
        <begin position="745"/>
        <end position="820"/>
    </location>
</feature>
<feature type="domain" description="General transcription factor 3C polypeptide 1 winged-helix" evidence="8">
    <location>
        <begin position="1"/>
        <end position="101"/>
    </location>
</feature>
<accession>A0A438EWF2</accession>
<feature type="domain" description="DUF7599" evidence="10">
    <location>
        <begin position="274"/>
        <end position="357"/>
    </location>
</feature>
<name>A0A438EWF2_VITVI</name>
<dbReference type="InterPro" id="IPR007309">
    <property type="entry name" value="TFIIIC_Bblock-bd"/>
</dbReference>
<dbReference type="InterPro" id="IPR056062">
    <property type="entry name" value="DUF7645"/>
</dbReference>
<feature type="region of interest" description="Disordered" evidence="6">
    <location>
        <begin position="562"/>
        <end position="585"/>
    </location>
</feature>
<feature type="domain" description="DUF7646" evidence="12">
    <location>
        <begin position="375"/>
        <end position="411"/>
    </location>
</feature>
<dbReference type="Pfam" id="PF24658">
    <property type="entry name" value="DUF7647"/>
    <property type="match status" value="1"/>
</dbReference>
<feature type="region of interest" description="Disordered" evidence="6">
    <location>
        <begin position="495"/>
        <end position="515"/>
    </location>
</feature>
<evidence type="ECO:0000259" key="10">
    <source>
        <dbReference type="Pfam" id="PF24538"/>
    </source>
</evidence>
<dbReference type="InterPro" id="IPR056020">
    <property type="entry name" value="DUF7599"/>
</dbReference>
<keyword evidence="5" id="KW-0539">Nucleus</keyword>
<feature type="domain" description="DUF7645" evidence="11">
    <location>
        <begin position="895"/>
        <end position="955"/>
    </location>
</feature>
<protein>
    <submittedName>
        <fullName evidence="14">Uncharacterized protein</fullName>
    </submittedName>
</protein>
<dbReference type="InterPro" id="IPR056467">
    <property type="entry name" value="eWH_GTF3C1"/>
</dbReference>
<evidence type="ECO:0000256" key="3">
    <source>
        <dbReference type="ARBA" id="ARBA00023125"/>
    </source>
</evidence>
<dbReference type="GO" id="GO:0000127">
    <property type="term" value="C:transcription factor TFIIIC complex"/>
    <property type="evidence" value="ECO:0007669"/>
    <property type="project" value="InterPro"/>
</dbReference>
<dbReference type="GO" id="GO:0003677">
    <property type="term" value="F:DNA binding"/>
    <property type="evidence" value="ECO:0007669"/>
    <property type="project" value="UniProtKB-KW"/>
</dbReference>
<evidence type="ECO:0000313" key="14">
    <source>
        <dbReference type="EMBL" id="RVW52051.1"/>
    </source>
</evidence>
<dbReference type="Pfam" id="PF04182">
    <property type="entry name" value="B-block_TFIIIC"/>
    <property type="match status" value="1"/>
</dbReference>
<keyword evidence="4" id="KW-0804">Transcription</keyword>
<dbReference type="InterPro" id="IPR044210">
    <property type="entry name" value="Tfc3-like"/>
</dbReference>
<evidence type="ECO:0000259" key="9">
    <source>
        <dbReference type="Pfam" id="PF24101"/>
    </source>
</evidence>
<evidence type="ECO:0000256" key="2">
    <source>
        <dbReference type="ARBA" id="ARBA00022553"/>
    </source>
</evidence>
<reference evidence="14 15" key="1">
    <citation type="journal article" date="2018" name="PLoS Genet.">
        <title>Population sequencing reveals clonal diversity and ancestral inbreeding in the grapevine cultivar Chardonnay.</title>
        <authorList>
            <person name="Roach M.J."/>
            <person name="Johnson D.L."/>
            <person name="Bohlmann J."/>
            <person name="van Vuuren H.J."/>
            <person name="Jones S.J."/>
            <person name="Pretorius I.S."/>
            <person name="Schmidt S.A."/>
            <person name="Borneman A.R."/>
        </authorList>
    </citation>
    <scope>NUCLEOTIDE SEQUENCE [LARGE SCALE GENOMIC DNA]</scope>
    <source>
        <strain evidence="15">cv. Chardonnay</strain>
        <tissue evidence="14">Leaf</tissue>
    </source>
</reference>
<evidence type="ECO:0000259" key="12">
    <source>
        <dbReference type="Pfam" id="PF24657"/>
    </source>
</evidence>
<evidence type="ECO:0000313" key="15">
    <source>
        <dbReference type="Proteomes" id="UP000288805"/>
    </source>
</evidence>
<evidence type="ECO:0000259" key="8">
    <source>
        <dbReference type="Pfam" id="PF23704"/>
    </source>
</evidence>
<sequence>MDSIVFAALEEICSQGANGLALQSLWPNLHAALSSAGLDLSSGVKAAIWANLLKTPGLEFQSRNVSRNADDPAIQSVVQCEKLNLKIVAAEHLRDSFVGLYDAKASAVTGISAVQRRVLERLAIARSSLDCSGTRLVYAPEAWNKWQEVGVGMRDPSFDFKTNGITQSQLCKEFGIKANNMFYVLRNLECRGLIVRQSSIVRTKEACSEGESKNSSIVSTNLIHLYRYGKHLGSQQKLEITKEDKLLDCLGNGDERGAAGDGGTRGCGEEMLIKDYLPAMKAICDKLEEANGKVLVVRDIKQDLGYQGYHGHKSWRNICSRLKDAGLVEEFDAEVNKKVVSCLRLLKKFSPKCFEPKTQGSGLDDPDAEQLVKSGKRGQITDQLVELPMEHQIYDMIDAEGPKGLTVIEVVWLVSFSYAGITFALLSDKWQKAIKEAWHIESGQLGTSILYHLMPFQINPKTSSMKMEFSNPHVVGYMDLHQKSAQTIQELDPSTLKTDNTTHGKTKNREIEPEPSQIFPGDGECNQMLLCPSNPQEFNHEKKDPVPDAEPDLESKAIEANDALPETSPLALSKSQGPQQGSRRRRLALTAISAQKEQRILEWLQKDKFLLRAEIQKWLESIGKEKDRMMDRKTVARTLTSFSKKATVNVFKMRSFDKQVRGQAMSRLNTNGTVPVLNDVQRTQNNVGSDVQAIRSEAMRANGFILAKMVRAKLLHNFLWAYLCSLPGWDDALSVGKNGYDLKHPHSSCKLLALDDAIKAMPLELFLQVVGSAQKFDDMIEKCKSGLHLSDLPVQEYKCLMDTQATGRLSWIIDILRRLKPYIEEPSLVAPSLCSSFLDLRPKIRHDFILSSREAVDVYWKTLEYCYAAADPAAALHSFPGSAVHEVFLSRSWSSFRVMTADQRAGLLKRIVMENPDKKLSFKDCEKIAKDLSLTLEQVLRVYYDKRQHRLNRFQGLLNGEGNDSEPLKSKSSSSRKRKRPSEARSSKHMKFKMAAGELGKQRLAKLSDTVNQFTEESDLVITSSGEHDINLPAYQGDDDQGTVEELGPEEEQEDCSSVSQFAFTRMKPTRQRRFLWTEKADRQLVMQYVRHRAALGAKFHRIDWSSLPDLPGPPGPCGKRMASLNTNIKFRKAVMRLCNMLSQRYANHLEKTPNKLLNLDDCRQVRGSLAGLNKNLSVGVEHAEASNSEGERWDDFEDKNIKIALDEVIQCKWMSKVESLKQVRTLSEEWSNLNMDAEGNDPHKTKLVSTPGEDVQTHRGRQCGTSGRRSSRRCLPRKFIKILNERISVTRRAHESLAVSNAVELFKLVFLSTSTAPEVPNLLAETLRRYSEHDLISAFNYLREKKIMVGACTADSTAP</sequence>
<dbReference type="InterPro" id="IPR056063">
    <property type="entry name" value="DUF7646"/>
</dbReference>
<dbReference type="Proteomes" id="UP000288805">
    <property type="component" value="Unassembled WGS sequence"/>
</dbReference>
<feature type="region of interest" description="Disordered" evidence="6">
    <location>
        <begin position="955"/>
        <end position="989"/>
    </location>
</feature>
<feature type="region of interest" description="Disordered" evidence="6">
    <location>
        <begin position="1235"/>
        <end position="1271"/>
    </location>
</feature>
<evidence type="ECO:0000256" key="6">
    <source>
        <dbReference type="SAM" id="MobiDB-lite"/>
    </source>
</evidence>
<dbReference type="Pfam" id="PF24657">
    <property type="entry name" value="DUF7646"/>
    <property type="match status" value="1"/>
</dbReference>
<comment type="caution">
    <text evidence="14">The sequence shown here is derived from an EMBL/GenBank/DDBJ whole genome shotgun (WGS) entry which is preliminary data.</text>
</comment>
<evidence type="ECO:0000256" key="5">
    <source>
        <dbReference type="ARBA" id="ARBA00023242"/>
    </source>
</evidence>
<dbReference type="InterPro" id="IPR056428">
    <property type="entry name" value="WH_GTF3C1"/>
</dbReference>
<dbReference type="Pfam" id="PF23704">
    <property type="entry name" value="WHD_GTF3C1_N"/>
    <property type="match status" value="1"/>
</dbReference>
<proteinExistence type="predicted"/>
<feature type="domain" description="B-block binding subunit of TFIIIC" evidence="7">
    <location>
        <begin position="161"/>
        <end position="228"/>
    </location>
</feature>
<dbReference type="EMBL" id="QGNW01001175">
    <property type="protein sequence ID" value="RVW52051.1"/>
    <property type="molecule type" value="Genomic_DNA"/>
</dbReference>
<dbReference type="InterPro" id="IPR056064">
    <property type="entry name" value="DUF7647"/>
</dbReference>
<dbReference type="GO" id="GO:0005634">
    <property type="term" value="C:nucleus"/>
    <property type="evidence" value="ECO:0007669"/>
    <property type="project" value="UniProtKB-SubCell"/>
</dbReference>
<gene>
    <name evidence="14" type="ORF">CK203_079601</name>
</gene>
<comment type="subcellular location">
    <subcellularLocation>
        <location evidence="1">Nucleus</location>
    </subcellularLocation>
</comment>
<dbReference type="Pfam" id="PF24538">
    <property type="entry name" value="DUF7599"/>
    <property type="match status" value="1"/>
</dbReference>
<evidence type="ECO:0000256" key="1">
    <source>
        <dbReference type="ARBA" id="ARBA00004123"/>
    </source>
</evidence>
<dbReference type="Pfam" id="PF24655">
    <property type="entry name" value="DUF7645"/>
    <property type="match status" value="1"/>
</dbReference>
<evidence type="ECO:0000259" key="13">
    <source>
        <dbReference type="Pfam" id="PF24658"/>
    </source>
</evidence>
<evidence type="ECO:0000259" key="11">
    <source>
        <dbReference type="Pfam" id="PF24655"/>
    </source>
</evidence>
<organism evidence="14 15">
    <name type="scientific">Vitis vinifera</name>
    <name type="common">Grape</name>
    <dbReference type="NCBI Taxonomy" id="29760"/>
    <lineage>
        <taxon>Eukaryota</taxon>
        <taxon>Viridiplantae</taxon>
        <taxon>Streptophyta</taxon>
        <taxon>Embryophyta</taxon>
        <taxon>Tracheophyta</taxon>
        <taxon>Spermatophyta</taxon>
        <taxon>Magnoliopsida</taxon>
        <taxon>eudicotyledons</taxon>
        <taxon>Gunneridae</taxon>
        <taxon>Pentapetalae</taxon>
        <taxon>rosids</taxon>
        <taxon>Vitales</taxon>
        <taxon>Vitaceae</taxon>
        <taxon>Viteae</taxon>
        <taxon>Vitis</taxon>
    </lineage>
</organism>
<feature type="domain" description="GTF3C1 extended winged-helix" evidence="9">
    <location>
        <begin position="589"/>
        <end position="653"/>
    </location>
</feature>